<proteinExistence type="predicted"/>
<accession>A0A5P8VRB6</accession>
<dbReference type="Pfam" id="PF13559">
    <property type="entry name" value="DUF4129"/>
    <property type="match status" value="1"/>
</dbReference>
<keyword evidence="2" id="KW-0812">Transmembrane</keyword>
<dbReference type="InterPro" id="IPR025403">
    <property type="entry name" value="TgpA-like_C"/>
</dbReference>
<evidence type="ECO:0000313" key="5">
    <source>
        <dbReference type="Proteomes" id="UP000326678"/>
    </source>
</evidence>
<name>A0A5P8VRB6_9NOSO</name>
<evidence type="ECO:0000256" key="2">
    <source>
        <dbReference type="SAM" id="Phobius"/>
    </source>
</evidence>
<keyword evidence="2" id="KW-1133">Transmembrane helix</keyword>
<gene>
    <name evidence="4" type="ORF">GXM_00445</name>
</gene>
<evidence type="ECO:0000256" key="1">
    <source>
        <dbReference type="SAM" id="MobiDB-lite"/>
    </source>
</evidence>
<evidence type="ECO:0000313" key="4">
    <source>
        <dbReference type="EMBL" id="QFS42972.1"/>
    </source>
</evidence>
<evidence type="ECO:0000259" key="3">
    <source>
        <dbReference type="Pfam" id="PF13559"/>
    </source>
</evidence>
<feature type="region of interest" description="Disordered" evidence="1">
    <location>
        <begin position="14"/>
        <end position="41"/>
    </location>
</feature>
<dbReference type="Proteomes" id="UP000326678">
    <property type="component" value="Chromosome Gxm1"/>
</dbReference>
<feature type="compositionally biased region" description="Pro residues" evidence="1">
    <location>
        <begin position="19"/>
        <end position="41"/>
    </location>
</feature>
<organism evidence="4 5">
    <name type="scientific">Nostoc sphaeroides CCNUC1</name>
    <dbReference type="NCBI Taxonomy" id="2653204"/>
    <lineage>
        <taxon>Bacteria</taxon>
        <taxon>Bacillati</taxon>
        <taxon>Cyanobacteriota</taxon>
        <taxon>Cyanophyceae</taxon>
        <taxon>Nostocales</taxon>
        <taxon>Nostocaceae</taxon>
        <taxon>Nostoc</taxon>
    </lineage>
</organism>
<reference evidence="4 5" key="1">
    <citation type="submission" date="2019-10" db="EMBL/GenBank/DDBJ databases">
        <title>Genomic and transcriptomic insights into the perfect genentic adaptation of a filamentous nitrogen-fixing cyanobacterium to rice fields.</title>
        <authorList>
            <person name="Chen Z."/>
        </authorList>
    </citation>
    <scope>NUCLEOTIDE SEQUENCE [LARGE SCALE GENOMIC DNA]</scope>
    <source>
        <strain evidence="4">CCNUC1</strain>
    </source>
</reference>
<dbReference type="KEGG" id="nsh:GXM_00445"/>
<dbReference type="AlphaFoldDB" id="A0A5P8VRB6"/>
<dbReference type="EMBL" id="CP045226">
    <property type="protein sequence ID" value="QFS42972.1"/>
    <property type="molecule type" value="Genomic_DNA"/>
</dbReference>
<feature type="transmembrane region" description="Helical" evidence="2">
    <location>
        <begin position="98"/>
        <end position="116"/>
    </location>
</feature>
<keyword evidence="5" id="KW-1185">Reference proteome</keyword>
<feature type="domain" description="Protein-glutamine gamma-glutamyltransferase-like C-terminal" evidence="3">
    <location>
        <begin position="170"/>
        <end position="239"/>
    </location>
</feature>
<protein>
    <recommendedName>
        <fullName evidence="3">Protein-glutamine gamma-glutamyltransferase-like C-terminal domain-containing protein</fullName>
    </recommendedName>
</protein>
<keyword evidence="2" id="KW-0472">Membrane</keyword>
<sequence length="244" mass="28260">MGHGALGIGQYHSYSSPASPAPPAPPLPTPHSPLPPPHSPLPPMTDTFEKNSWSWQLSQFQQQVGEWWEYQFYRFERAIPELPSGWSISPRLAELLKFLFWLVVGLFIAWVGWRLWREFSPYIYSWLNRSGNITDFRVKAPSSEASTALLLERSQQFYRQGNYREACRCLYLAMLQQLHQNALAPHKLSRTDGEYLQLLRSSVTPIQPYETLITTHEQLCFGNAEILPDNYEQCRQAYREISPD</sequence>